<feature type="transmembrane region" description="Helical" evidence="1">
    <location>
        <begin position="53"/>
        <end position="75"/>
    </location>
</feature>
<evidence type="ECO:0000313" key="2">
    <source>
        <dbReference type="EMBL" id="MBU9710312.1"/>
    </source>
</evidence>
<proteinExistence type="predicted"/>
<comment type="caution">
    <text evidence="2">The sequence shown here is derived from an EMBL/GenBank/DDBJ whole genome shotgun (WGS) entry which is preliminary data.</text>
</comment>
<keyword evidence="1" id="KW-1133">Transmembrane helix</keyword>
<reference evidence="2 3" key="1">
    <citation type="submission" date="2021-06" db="EMBL/GenBank/DDBJ databases">
        <title>Bacillus sp. RD4P76, an endophyte from a halophyte.</title>
        <authorList>
            <person name="Sun J.-Q."/>
        </authorList>
    </citation>
    <scope>NUCLEOTIDE SEQUENCE [LARGE SCALE GENOMIC DNA]</scope>
    <source>
        <strain evidence="2 3">CGMCC 1.15917</strain>
    </source>
</reference>
<dbReference type="RefSeq" id="WP_217064206.1">
    <property type="nucleotide sequence ID" value="NZ_JAHQCS010000016.1"/>
</dbReference>
<dbReference type="Proteomes" id="UP000784880">
    <property type="component" value="Unassembled WGS sequence"/>
</dbReference>
<keyword evidence="1" id="KW-0472">Membrane</keyword>
<dbReference type="EMBL" id="JAHQCS010000016">
    <property type="protein sequence ID" value="MBU9710312.1"/>
    <property type="molecule type" value="Genomic_DNA"/>
</dbReference>
<keyword evidence="1" id="KW-0812">Transmembrane</keyword>
<protein>
    <submittedName>
        <fullName evidence="2">Uncharacterized protein</fullName>
    </submittedName>
</protein>
<accession>A0ABS6J9F0</accession>
<gene>
    <name evidence="2" type="ORF">KS419_00855</name>
</gene>
<evidence type="ECO:0000256" key="1">
    <source>
        <dbReference type="SAM" id="Phobius"/>
    </source>
</evidence>
<sequence length="79" mass="9107">MNQDKIIKTGSLLFGIGFSIYSIFNPSFLYIAFAITFIFYADLGENSSNLYRLVVKIAYLFLIAIIGYRFITWIITTFL</sequence>
<feature type="transmembrane region" description="Helical" evidence="1">
    <location>
        <begin position="12"/>
        <end position="41"/>
    </location>
</feature>
<keyword evidence="3" id="KW-1185">Reference proteome</keyword>
<evidence type="ECO:0000313" key="3">
    <source>
        <dbReference type="Proteomes" id="UP000784880"/>
    </source>
</evidence>
<organism evidence="2 3">
    <name type="scientific">Evansella tamaricis</name>
    <dbReference type="NCBI Taxonomy" id="2069301"/>
    <lineage>
        <taxon>Bacteria</taxon>
        <taxon>Bacillati</taxon>
        <taxon>Bacillota</taxon>
        <taxon>Bacilli</taxon>
        <taxon>Bacillales</taxon>
        <taxon>Bacillaceae</taxon>
        <taxon>Evansella</taxon>
    </lineage>
</organism>
<name>A0ABS6J9F0_9BACI</name>